<evidence type="ECO:0000313" key="1">
    <source>
        <dbReference type="EMBL" id="CAH2980081.1"/>
    </source>
</evidence>
<proteinExistence type="predicted"/>
<sequence>MKTLGFTFTPKMRKFYIRKPRKAILVVLSALLFTTLFSTALMNSSWATDLYLVYWMPLENVSCHYIDHDDDMLASADDLEFPARSVFFHETSCNGAGLDSRQACSVESAARAHPHWSINVLFTAPGTNETLGKSKKLLQELGNVKFYRIHLTKYAKGTPLEDFVAKGALNRTRWRISHTSDVLRYLTLFKWGGVYLDLDVVVAKPFNGLARNWAARESEDSVAAGAMAFSRDRVGRTMAEATIRFVSDNNIVYRKPTR</sequence>
<dbReference type="PANTHER" id="PTHR12042">
    <property type="entry name" value="LACTOSYLCERAMIDE 4-ALPHA-GALACTOSYLTRANSFERASE ALPHA- 1,4-GALACTOSYLTRANSFERASE"/>
    <property type="match status" value="1"/>
</dbReference>
<dbReference type="Gene3D" id="3.90.550.20">
    <property type="match status" value="1"/>
</dbReference>
<dbReference type="InterPro" id="IPR029044">
    <property type="entry name" value="Nucleotide-diphossugar_trans"/>
</dbReference>
<keyword evidence="2" id="KW-1185">Reference proteome</keyword>
<gene>
    <name evidence="1" type="ORF">CHILSU_LOCUS812</name>
</gene>
<evidence type="ECO:0000313" key="2">
    <source>
        <dbReference type="Proteomes" id="UP001153292"/>
    </source>
</evidence>
<dbReference type="Pfam" id="PF04488">
    <property type="entry name" value="Gly_transf_sug"/>
    <property type="match status" value="1"/>
</dbReference>
<dbReference type="InterPro" id="IPR051981">
    <property type="entry name" value="Glycosyltransf_32"/>
</dbReference>
<dbReference type="InterPro" id="IPR007577">
    <property type="entry name" value="GlycoTrfase_DXD_sugar-bd_CS"/>
</dbReference>
<organism evidence="1 2">
    <name type="scientific">Chilo suppressalis</name>
    <name type="common">Asiatic rice borer moth</name>
    <dbReference type="NCBI Taxonomy" id="168631"/>
    <lineage>
        <taxon>Eukaryota</taxon>
        <taxon>Metazoa</taxon>
        <taxon>Ecdysozoa</taxon>
        <taxon>Arthropoda</taxon>
        <taxon>Hexapoda</taxon>
        <taxon>Insecta</taxon>
        <taxon>Pterygota</taxon>
        <taxon>Neoptera</taxon>
        <taxon>Endopterygota</taxon>
        <taxon>Lepidoptera</taxon>
        <taxon>Glossata</taxon>
        <taxon>Ditrysia</taxon>
        <taxon>Pyraloidea</taxon>
        <taxon>Crambidae</taxon>
        <taxon>Crambinae</taxon>
        <taxon>Chilo</taxon>
    </lineage>
</organism>
<evidence type="ECO:0008006" key="3">
    <source>
        <dbReference type="Google" id="ProtNLM"/>
    </source>
</evidence>
<accession>A0ABN8L0W4</accession>
<dbReference type="PANTHER" id="PTHR12042:SF21">
    <property type="entry name" value="ALPHA1,4-GALACTOSYLTRANSFERASE 1-RELATED"/>
    <property type="match status" value="1"/>
</dbReference>
<protein>
    <recommendedName>
        <fullName evidence="3">Alpha-1,4-N-acetylglucosaminyltransferase</fullName>
    </recommendedName>
</protein>
<dbReference type="EMBL" id="OU963903">
    <property type="protein sequence ID" value="CAH2980081.1"/>
    <property type="molecule type" value="Genomic_DNA"/>
</dbReference>
<dbReference type="SUPFAM" id="SSF53448">
    <property type="entry name" value="Nucleotide-diphospho-sugar transferases"/>
    <property type="match status" value="1"/>
</dbReference>
<dbReference type="Proteomes" id="UP001153292">
    <property type="component" value="Chromosome 10"/>
</dbReference>
<reference evidence="1" key="1">
    <citation type="submission" date="2021-12" db="EMBL/GenBank/DDBJ databases">
        <authorList>
            <person name="King R."/>
        </authorList>
    </citation>
    <scope>NUCLEOTIDE SEQUENCE</scope>
</reference>
<name>A0ABN8L0W4_CHISP</name>